<dbReference type="EMBL" id="CP032382">
    <property type="protein sequence ID" value="AYB34155.1"/>
    <property type="molecule type" value="Genomic_DNA"/>
</dbReference>
<dbReference type="KEGG" id="chk:D4L85_27810"/>
<dbReference type="Gene3D" id="2.60.40.3620">
    <property type="match status" value="3"/>
</dbReference>
<accession>A0A385SW08</accession>
<evidence type="ECO:0000313" key="1">
    <source>
        <dbReference type="EMBL" id="AYB34155.1"/>
    </source>
</evidence>
<dbReference type="Proteomes" id="UP000266183">
    <property type="component" value="Chromosome"/>
</dbReference>
<organism evidence="1 2">
    <name type="scientific">Chryseolinea soli</name>
    <dbReference type="NCBI Taxonomy" id="2321403"/>
    <lineage>
        <taxon>Bacteria</taxon>
        <taxon>Pseudomonadati</taxon>
        <taxon>Bacteroidota</taxon>
        <taxon>Cytophagia</taxon>
        <taxon>Cytophagales</taxon>
        <taxon>Fulvivirgaceae</taxon>
        <taxon>Chryseolinea</taxon>
    </lineage>
</organism>
<name>A0A385SW08_9BACT</name>
<protein>
    <submittedName>
        <fullName evidence="1">SusF/SusE family outer membrane protein</fullName>
    </submittedName>
</protein>
<gene>
    <name evidence="1" type="ORF">D4L85_27810</name>
</gene>
<evidence type="ECO:0000313" key="2">
    <source>
        <dbReference type="Proteomes" id="UP000266183"/>
    </source>
</evidence>
<dbReference type="CDD" id="cd12956">
    <property type="entry name" value="CBM_SusE-F_like"/>
    <property type="match status" value="1"/>
</dbReference>
<dbReference type="PROSITE" id="PS51257">
    <property type="entry name" value="PROKAR_LIPOPROTEIN"/>
    <property type="match status" value="1"/>
</dbReference>
<dbReference type="AlphaFoldDB" id="A0A385SW08"/>
<keyword evidence="2" id="KW-1185">Reference proteome</keyword>
<dbReference type="GO" id="GO:0019867">
    <property type="term" value="C:outer membrane"/>
    <property type="evidence" value="ECO:0007669"/>
    <property type="project" value="InterPro"/>
</dbReference>
<sequence length="548" mass="59758">MTVTKTDINMKKLFLYFSLIFAAALYSCQDKVEDVEGQLSFPPTVFSSSPTVSVKIGTFDLKAVLVSGAPLTSGTLTLKDEAGTTLYTMTKALSGTKDSLVAKSSDFNSAALPLGAYTMEITGVNSRNLTIEKSVPFSVSQTLYPAKNTKMYIAGEFNGWGAAELTLISDFTWEIKNVDLQGKAWKLKNTPDWTDEDWGDPGCDGLMNSNHAEGGNGNTDCKFSGLVNITFNDQTLAYSVKPAVNFKTNLSGLYVLGNFNNFEGDESKFQLKADNSWELAEVRLKPNDEFKFSESPYFKGKNYGDSDKEGTAAEYGPNFVWDGADAFYKITFNDATLKYTITLVRYPYPDKLYLVGDASSAGWNPGASVQFMKTADGKFEMYAYLKHTDTNGGFKFLQVQDWAGAWGKSTDGNLVQDGGNNIQVPTDGFYRITADFLTLKYTTTLTTWAVVGDATPGGWPANDPDPGVLTLTGGMGTYTLSIDNIVLTGGTHELKFRANNSWDINFGDSNADGWLEYGGGNIKSPGDGTYLIELNLAPTGYTYTITKK</sequence>
<proteinExistence type="predicted"/>
<dbReference type="GO" id="GO:2001070">
    <property type="term" value="F:starch binding"/>
    <property type="evidence" value="ECO:0007669"/>
    <property type="project" value="InterPro"/>
</dbReference>
<reference evidence="2" key="1">
    <citation type="submission" date="2018-09" db="EMBL/GenBank/DDBJ databases">
        <title>Chryseolinea sp. KIS68-18 isolated from soil.</title>
        <authorList>
            <person name="Weon H.-Y."/>
            <person name="Kwon S.-W."/>
            <person name="Lee S.A."/>
        </authorList>
    </citation>
    <scope>NUCLEOTIDE SEQUENCE [LARGE SCALE GENOMIC DNA]</scope>
    <source>
        <strain evidence="2">KIS68-18</strain>
    </source>
</reference>